<dbReference type="SUPFAM" id="SSF81296">
    <property type="entry name" value="E set domains"/>
    <property type="match status" value="1"/>
</dbReference>
<accession>A0ABM0M2C7</accession>
<dbReference type="PANTHER" id="PTHR11590:SF40">
    <property type="entry name" value="HEMOCYTE PROTEIN-GLUTAMINE GAMMA-GLUTAMYLTRANSFERASE-LIKE PROTEIN"/>
    <property type="match status" value="1"/>
</dbReference>
<comment type="similarity">
    <text evidence="1">Belongs to the transglutaminase superfamily. Transglutaminase family.</text>
</comment>
<dbReference type="SUPFAM" id="SSF54001">
    <property type="entry name" value="Cysteine proteinases"/>
    <property type="match status" value="1"/>
</dbReference>
<feature type="compositionally biased region" description="Low complexity" evidence="2">
    <location>
        <begin position="17"/>
        <end position="32"/>
    </location>
</feature>
<organism evidence="4 5">
    <name type="scientific">Saccoglossus kowalevskii</name>
    <name type="common">Acorn worm</name>
    <dbReference type="NCBI Taxonomy" id="10224"/>
    <lineage>
        <taxon>Eukaryota</taxon>
        <taxon>Metazoa</taxon>
        <taxon>Hemichordata</taxon>
        <taxon>Enteropneusta</taxon>
        <taxon>Harrimaniidae</taxon>
        <taxon>Saccoglossus</taxon>
    </lineage>
</organism>
<dbReference type="Gene3D" id="3.90.260.10">
    <property type="entry name" value="Transglutaminase-like"/>
    <property type="match status" value="1"/>
</dbReference>
<evidence type="ECO:0000256" key="2">
    <source>
        <dbReference type="SAM" id="MobiDB-lite"/>
    </source>
</evidence>
<feature type="region of interest" description="Disordered" evidence="2">
    <location>
        <begin position="17"/>
        <end position="36"/>
    </location>
</feature>
<evidence type="ECO:0000313" key="4">
    <source>
        <dbReference type="Proteomes" id="UP000694865"/>
    </source>
</evidence>
<evidence type="ECO:0000259" key="3">
    <source>
        <dbReference type="Pfam" id="PF00868"/>
    </source>
</evidence>
<dbReference type="InterPro" id="IPR036985">
    <property type="entry name" value="Transglutaminase-like_sf"/>
</dbReference>
<dbReference type="InterPro" id="IPR050779">
    <property type="entry name" value="Transglutaminase"/>
</dbReference>
<dbReference type="Gene3D" id="2.60.40.10">
    <property type="entry name" value="Immunoglobulins"/>
    <property type="match status" value="1"/>
</dbReference>
<evidence type="ECO:0000313" key="5">
    <source>
        <dbReference type="RefSeq" id="XP_006814168.1"/>
    </source>
</evidence>
<reference evidence="5" key="1">
    <citation type="submission" date="2025-08" db="UniProtKB">
        <authorList>
            <consortium name="RefSeq"/>
        </authorList>
    </citation>
    <scope>IDENTIFICATION</scope>
    <source>
        <tissue evidence="5">Testes</tissue>
    </source>
</reference>
<evidence type="ECO:0000256" key="1">
    <source>
        <dbReference type="ARBA" id="ARBA00005968"/>
    </source>
</evidence>
<protein>
    <submittedName>
        <fullName evidence="5">Protein-glutamine gamma-glutamyltransferase K-like</fullName>
    </submittedName>
</protein>
<dbReference type="InterPro" id="IPR038765">
    <property type="entry name" value="Papain-like_cys_pep_sf"/>
</dbReference>
<keyword evidence="4" id="KW-1185">Reference proteome</keyword>
<sequence length="346" mass="38978">MYNPCFEHINLYVVNMGSGASSTKPPSTTPSRPRGRTEALFNQEGRRPQTLLILEPPQPPSSDGQLKVKSVDLKIYSNSVEHNTNDYDVPYLIVRRGQSFDIDVTFEREFNPESDKLGVVLRVGEPPHRVSKGTLLMLPFMDGELSDSNSGVKILSTHGDKVSLSVYLLSKAHIGKYTLAIETISTSNSEEFFDRFTVSQPMYVLFNPWCKDDDVYMEGVMEREEYVLNDFGFIWYGTYRQLGKRRWNFGQFESEVFEAVMYLLELGVVPWARNNAVLVARVLSSLGNSQDDDGVLVGNWSGDYAGGTKPTSWTGSVAIFEEYNRTKKPVSFGQCWVFSGILTTSM</sequence>
<name>A0ABM0M2C7_SACKO</name>
<proteinExistence type="inferred from homology"/>
<gene>
    <name evidence="5" type="primary">LOC100369905</name>
</gene>
<dbReference type="PANTHER" id="PTHR11590">
    <property type="entry name" value="PROTEIN-GLUTAMINE GAMMA-GLUTAMYLTRANSFERASE"/>
    <property type="match status" value="1"/>
</dbReference>
<dbReference type="InterPro" id="IPR014756">
    <property type="entry name" value="Ig_E-set"/>
</dbReference>
<dbReference type="Proteomes" id="UP000694865">
    <property type="component" value="Unplaced"/>
</dbReference>
<dbReference type="InterPro" id="IPR001102">
    <property type="entry name" value="Transglutaminase_N"/>
</dbReference>
<dbReference type="GeneID" id="100369905"/>
<feature type="domain" description="Transglutaminase N-terminal" evidence="3">
    <location>
        <begin position="69"/>
        <end position="183"/>
    </location>
</feature>
<dbReference type="RefSeq" id="XP_006814168.1">
    <property type="nucleotide sequence ID" value="XM_006814105.1"/>
</dbReference>
<dbReference type="Pfam" id="PF00868">
    <property type="entry name" value="Transglut_N"/>
    <property type="match status" value="1"/>
</dbReference>
<dbReference type="InterPro" id="IPR013783">
    <property type="entry name" value="Ig-like_fold"/>
</dbReference>